<reference evidence="4 5" key="1">
    <citation type="submission" date="2020-02" db="EMBL/GenBank/DDBJ databases">
        <title>Streptomyces malaysiensis DSM14702 (JHCC583434, PFL_A843) Genome sequencing and assembly.</title>
        <authorList>
            <person name="Samborskyy M."/>
        </authorList>
    </citation>
    <scope>NUCLEOTIDE SEQUENCE [LARGE SCALE GENOMIC DNA]</scope>
    <source>
        <strain evidence="4 5">DSM 14702</strain>
    </source>
</reference>
<feature type="region of interest" description="Disordered" evidence="1">
    <location>
        <begin position="431"/>
        <end position="477"/>
    </location>
</feature>
<dbReference type="PANTHER" id="PTHR43118:SF1">
    <property type="entry name" value="RHAMNOGALACTURONAN LYASE (EUROFUNG)"/>
    <property type="match status" value="1"/>
</dbReference>
<feature type="compositionally biased region" description="Basic and acidic residues" evidence="1">
    <location>
        <begin position="626"/>
        <end position="637"/>
    </location>
</feature>
<feature type="compositionally biased region" description="Basic residues" evidence="1">
    <location>
        <begin position="606"/>
        <end position="616"/>
    </location>
</feature>
<dbReference type="InterPro" id="IPR034641">
    <property type="entry name" value="RGL11"/>
</dbReference>
<evidence type="ECO:0000313" key="4">
    <source>
        <dbReference type="EMBL" id="NIY68430.1"/>
    </source>
</evidence>
<feature type="compositionally biased region" description="Pro residues" evidence="1">
    <location>
        <begin position="639"/>
        <end position="648"/>
    </location>
</feature>
<evidence type="ECO:0008006" key="6">
    <source>
        <dbReference type="Google" id="ProtNLM"/>
    </source>
</evidence>
<name>A0A7X5X867_STRMQ</name>
<dbReference type="PANTHER" id="PTHR43118">
    <property type="entry name" value="RHAMNOGALACTURONAN LYASE (EUROFUNG)"/>
    <property type="match status" value="1"/>
</dbReference>
<dbReference type="InterPro" id="IPR028994">
    <property type="entry name" value="Integrin_alpha_N"/>
</dbReference>
<accession>A0A7X5X867</accession>
<evidence type="ECO:0000313" key="5">
    <source>
        <dbReference type="Proteomes" id="UP000536624"/>
    </source>
</evidence>
<dbReference type="InterPro" id="IPR041624">
    <property type="entry name" value="RGI_lyase"/>
</dbReference>
<feature type="compositionally biased region" description="Gly residues" evidence="1">
    <location>
        <begin position="130"/>
        <end position="149"/>
    </location>
</feature>
<dbReference type="InterPro" id="IPR013783">
    <property type="entry name" value="Ig-like_fold"/>
</dbReference>
<dbReference type="Pfam" id="PF21348">
    <property type="entry name" value="RGL11_C"/>
    <property type="match status" value="1"/>
</dbReference>
<sequence length="1272" mass="132015">MAHPGVVGEPHQLLDQPLAAVVGRVGLARDNDLDRPLGVEQQLHQPVLVAQHQGEPLVGGDAAGEADGEDVGVEHPVDPAELRGTRAALPPGVVQPPPDLGDQPLAQGAAQLPEFAVGEVAELPGAEPGDLGGRPGGGVHPVGDGGDGHLLGVEAGPEPGEHLPADAAVQGGDPVGALGQAQPHDGHVEEVGLTAGVGLHAEREDPLDLDPGQLGAVAEVAGDQLAVEAVDSGGDGGVSGEDGPGPDRLVGGVEAGSGGDQFPDALQALESGVALVGVEHLGAGVAGEPAVRAHGADAADAQQHLLEQPVLAASAVEPVGDLALAVAVLLHVGVEQQQRHPAHLGLPDACVEGAAAGQGERDPDGPAVRLAQLGERQFIGVQDRIVLLLPAVAGERLPEVAVAVEQSDAHQGHPEVARGLEVVTGEDAEAAGVLGQGGGDPELRREVGDRGGQSGGCGRHGSYGGRGRDGRYGPGARPGAVLGGDPPLVPAGAGQIVVQIIRGRRETAQEGAVLGEVREPGDGHGAQQPHRVAARLPPSPGVHGLEELAGLGMPGPAQIARQPVERSQGLRKDGAHAESTNGLHPSTVAGEESPFRLFRPAPEKSARRRQPFRPRGRLGGTPSPHALEDHVRSRDSSHIPPPDHPPGSAPHRGRTGAARGRMLAAACAAGALTVTSLVSVSEAAEDKGTTPKAAAAAQLERLDRGLVSVHTGNDNLVSWRWLATDPNDVTFNLYRGTVKVNSSPITTANYLHKDAPNSADYTVRAVVGGVEQPASPSAIQFRPGYYDVPISPPAGGSDYAYEANDASVGDLDGDGDLDFVLKWQPTNAKDNSQSGVTGNTVIDGYTLQGQRLWRIDLGRNIRSGAHYTQFQVYDYDGDGQAEIAMKTADGTVDGAGKTIGSASADHRNSSGYVLDGPEYLTMFNGRTGAAMSTVDYVPPRGTVSSWGDSYGNRVDRFLAGTAYLNGSTPSLIEARGYYTRTVISAWRFSGGQLTRQWTFDTNSSTNTGKGYDGQGNHALATGDVDGDGRDEIVYGSMAVDDNGAGLWTTKNGHGDAAHLGDLDPSRPGLEYFKVDEDSAKPGSYFADARTGQVLWSTAAGGDNGRGVAGDIWAGNDGAEMWSARDDQIRDEGGGAKGRKPSSINFLAWWDGDPVRELLDGTHIDKYGTSGDTRLLTGSGVHSGNGTKATPSLSGDILGDWREEVVWPTSDNRALRIYSTPYETDRKITTLLHDRQYREALAWQNTAYNQPPHPSFFIGNKMATPPRPAITTP</sequence>
<organism evidence="4 5">
    <name type="scientific">Streptomyces malaysiensis</name>
    <dbReference type="NCBI Taxonomy" id="92644"/>
    <lineage>
        <taxon>Bacteria</taxon>
        <taxon>Bacillati</taxon>
        <taxon>Actinomycetota</taxon>
        <taxon>Actinomycetes</taxon>
        <taxon>Kitasatosporales</taxon>
        <taxon>Streptomycetaceae</taxon>
        <taxon>Streptomyces</taxon>
        <taxon>Streptomyces violaceusniger group</taxon>
    </lineage>
</organism>
<dbReference type="SUPFAM" id="SSF69318">
    <property type="entry name" value="Integrin alpha N-terminal domain"/>
    <property type="match status" value="1"/>
</dbReference>
<evidence type="ECO:0000256" key="1">
    <source>
        <dbReference type="SAM" id="MobiDB-lite"/>
    </source>
</evidence>
<dbReference type="AlphaFoldDB" id="A0A7X5X867"/>
<feature type="domain" description="Rhamnogalacturonan I lyase beta-sheet" evidence="2">
    <location>
        <begin position="698"/>
        <end position="777"/>
    </location>
</feature>
<feature type="region of interest" description="Disordered" evidence="1">
    <location>
        <begin position="125"/>
        <end position="173"/>
    </location>
</feature>
<proteinExistence type="predicted"/>
<comment type="caution">
    <text evidence="4">The sequence shown here is derived from an EMBL/GenBank/DDBJ whole genome shotgun (WGS) entry which is preliminary data.</text>
</comment>
<dbReference type="CDD" id="cd10318">
    <property type="entry name" value="RGL11"/>
    <property type="match status" value="1"/>
</dbReference>
<dbReference type="Proteomes" id="UP000536624">
    <property type="component" value="Unassembled WGS sequence"/>
</dbReference>
<feature type="region of interest" description="Disordered" evidence="1">
    <location>
        <begin position="562"/>
        <end position="658"/>
    </location>
</feature>
<feature type="domain" description="Rhamnogalacturonan lyase family 11 C-terminal" evidence="3">
    <location>
        <begin position="785"/>
        <end position="1267"/>
    </location>
</feature>
<dbReference type="EMBL" id="JAALLH010000001">
    <property type="protein sequence ID" value="NIY68430.1"/>
    <property type="molecule type" value="Genomic_DNA"/>
</dbReference>
<dbReference type="GO" id="GO:0005975">
    <property type="term" value="P:carbohydrate metabolic process"/>
    <property type="evidence" value="ECO:0007669"/>
    <property type="project" value="UniProtKB-ARBA"/>
</dbReference>
<gene>
    <name evidence="4" type="ORF">SMALB_6521</name>
</gene>
<evidence type="ECO:0000259" key="2">
    <source>
        <dbReference type="Pfam" id="PF18370"/>
    </source>
</evidence>
<dbReference type="Gene3D" id="2.60.40.10">
    <property type="entry name" value="Immunoglobulins"/>
    <property type="match status" value="1"/>
</dbReference>
<dbReference type="InterPro" id="IPR049366">
    <property type="entry name" value="RGL11_C"/>
</dbReference>
<dbReference type="Pfam" id="PF18370">
    <property type="entry name" value="RGI_lyase"/>
    <property type="match status" value="1"/>
</dbReference>
<protein>
    <recommendedName>
        <fullName evidence="6">Rhamnogalacturonan I lyase beta-sheet domain-containing protein</fullName>
    </recommendedName>
</protein>
<evidence type="ECO:0000259" key="3">
    <source>
        <dbReference type="Pfam" id="PF21348"/>
    </source>
</evidence>
<feature type="compositionally biased region" description="Gly residues" evidence="1">
    <location>
        <begin position="450"/>
        <end position="465"/>
    </location>
</feature>